<dbReference type="KEGG" id="jpo:G7058_04270"/>
<dbReference type="Gene3D" id="1.10.3210.10">
    <property type="entry name" value="Hypothetical protein af1432"/>
    <property type="match status" value="1"/>
</dbReference>
<dbReference type="InterPro" id="IPR013976">
    <property type="entry name" value="HDOD"/>
</dbReference>
<dbReference type="PANTHER" id="PTHR33525:SF4">
    <property type="entry name" value="CYCLIC DI-GMP PHOSPHODIESTERASE CDGJ"/>
    <property type="match status" value="1"/>
</dbReference>
<gene>
    <name evidence="3" type="ORF">G7058_04270</name>
</gene>
<proteinExistence type="predicted"/>
<dbReference type="SUPFAM" id="SSF109604">
    <property type="entry name" value="HD-domain/PDEase-like"/>
    <property type="match status" value="1"/>
</dbReference>
<dbReference type="PROSITE" id="PS50883">
    <property type="entry name" value="EAL"/>
    <property type="match status" value="1"/>
</dbReference>
<dbReference type="Proteomes" id="UP000501830">
    <property type="component" value="Chromosome"/>
</dbReference>
<dbReference type="AlphaFoldDB" id="A0A6G7WGG6"/>
<dbReference type="InterPro" id="IPR035919">
    <property type="entry name" value="EAL_sf"/>
</dbReference>
<dbReference type="PIRSF" id="PIRSF003180">
    <property type="entry name" value="DiGMPpdiest_YuxH"/>
    <property type="match status" value="1"/>
</dbReference>
<dbReference type="InterPro" id="IPR001633">
    <property type="entry name" value="EAL_dom"/>
</dbReference>
<reference evidence="3 4" key="1">
    <citation type="journal article" date="2017" name="Int. J. Syst. Evol. Microbiol.">
        <title>Jeotgalibaca porci sp. nov. and Jeotgalibaca arthritidis sp. nov., isolated from pigs, and emended description of the genus Jeotgalibaca.</title>
        <authorList>
            <person name="Zamora L."/>
            <person name="Perez-Sancho M."/>
            <person name="Dominguez L."/>
            <person name="Fernandez-Garayzabal J.F."/>
            <person name="Vela A.I."/>
        </authorList>
    </citation>
    <scope>NUCLEOTIDE SEQUENCE [LARGE SCALE GENOMIC DNA]</scope>
    <source>
        <strain evidence="3 4">CCUG 69148</strain>
    </source>
</reference>
<keyword evidence="4" id="KW-1185">Reference proteome</keyword>
<evidence type="ECO:0000313" key="4">
    <source>
        <dbReference type="Proteomes" id="UP000501830"/>
    </source>
</evidence>
<dbReference type="PANTHER" id="PTHR33525">
    <property type="match status" value="1"/>
</dbReference>
<dbReference type="SMART" id="SM00052">
    <property type="entry name" value="EAL"/>
    <property type="match status" value="1"/>
</dbReference>
<accession>A0A6G7WGG6</accession>
<protein>
    <submittedName>
        <fullName evidence="3">HDOD domain-containing protein</fullName>
    </submittedName>
</protein>
<feature type="domain" description="HDOD" evidence="2">
    <location>
        <begin position="197"/>
        <end position="392"/>
    </location>
</feature>
<dbReference type="SUPFAM" id="SSF141868">
    <property type="entry name" value="EAL domain-like"/>
    <property type="match status" value="1"/>
</dbReference>
<dbReference type="Pfam" id="PF08668">
    <property type="entry name" value="HDOD"/>
    <property type="match status" value="1"/>
</dbReference>
<dbReference type="PROSITE" id="PS51833">
    <property type="entry name" value="HDOD"/>
    <property type="match status" value="1"/>
</dbReference>
<sequence length="395" mass="46398">MDVYIARQPIFDRKLAIFGYELLYRRSMNNFYEGLDDTQATAELINNAFLTMHFSELTERTRAFINFSDDMLIDEIPKLLPRDTVFIEILETVEVTDELLEAVKSLRKSGYTIVLDDFVFSQRHLPLVDVADMIKIEFNNMNRAVQKMVIDKYRHKIKFIAEKVETREQFQDAMDMGYDYFQGYFFSKPMMIKSKEVSYLNINLIRILELLHHTEPDFEEIREVIATDLGLSYKLLRLANSVLIGKRHKITSVKRAMVQLGLLEMRKWIYIIMLKDFQMIENKELIKNCLIRAKMMELVAINEGKDAEKEDYFLAGMFSEIDVLMNRKMVDVVAELPLKESVRTTLLGGDNQMKQTLDHLIEREKNENSEQEKQDAELMTIYLEALAWVADIQMI</sequence>
<dbReference type="Pfam" id="PF00563">
    <property type="entry name" value="EAL"/>
    <property type="match status" value="1"/>
</dbReference>
<organism evidence="3 4">
    <name type="scientific">Jeotgalibaca porci</name>
    <dbReference type="NCBI Taxonomy" id="1868793"/>
    <lineage>
        <taxon>Bacteria</taxon>
        <taxon>Bacillati</taxon>
        <taxon>Bacillota</taxon>
        <taxon>Bacilli</taxon>
        <taxon>Lactobacillales</taxon>
        <taxon>Carnobacteriaceae</taxon>
        <taxon>Jeotgalibaca</taxon>
    </lineage>
</organism>
<dbReference type="Gene3D" id="3.20.20.450">
    <property type="entry name" value="EAL domain"/>
    <property type="match status" value="1"/>
</dbReference>
<evidence type="ECO:0000313" key="3">
    <source>
        <dbReference type="EMBL" id="QIK51340.1"/>
    </source>
</evidence>
<evidence type="ECO:0000259" key="2">
    <source>
        <dbReference type="PROSITE" id="PS51833"/>
    </source>
</evidence>
<dbReference type="InterPro" id="IPR052340">
    <property type="entry name" value="RNase_Y/CdgJ"/>
</dbReference>
<dbReference type="InterPro" id="IPR014408">
    <property type="entry name" value="dGMP_Pdiesterase_EAL/HD-GYP"/>
</dbReference>
<feature type="domain" description="EAL" evidence="1">
    <location>
        <begin position="1"/>
        <end position="203"/>
    </location>
</feature>
<evidence type="ECO:0000259" key="1">
    <source>
        <dbReference type="PROSITE" id="PS50883"/>
    </source>
</evidence>
<dbReference type="EMBL" id="CP049889">
    <property type="protein sequence ID" value="QIK51340.1"/>
    <property type="molecule type" value="Genomic_DNA"/>
</dbReference>
<name>A0A6G7WGG6_9LACT</name>